<evidence type="ECO:0008006" key="3">
    <source>
        <dbReference type="Google" id="ProtNLM"/>
    </source>
</evidence>
<sequence>MNWMPISGRMSVEDGVLTFQGSEQEHQGQILAATGNFICDQSFSGGQISADVTFPEVDAKSACDIIFYYDKSIQQTFNAGISNELLYGIRSFRSKWDHYAVGGDVEALEAGREYHLDVDVKGSQVTLSIDGVEVIAAEIPVYLPQSQVGIFCMGYHDIKVRNFTVTTEPPRAFVVMQFSSPYNEVYSEVIQRVCEEEGISVLRIDEQSGPGLIIADISRAIRESRLIIADISPQNPNVFYEVGYAHALNKPTILMAEKGTTLPFDVSAFRTLFYDNSISGKSKLEDGLRKHIRASLTERKG</sequence>
<name>A0A518AVT9_9BACT</name>
<dbReference type="RefSeq" id="WP_145251309.1">
    <property type="nucleotide sequence ID" value="NZ_CP036278.1"/>
</dbReference>
<evidence type="ECO:0000313" key="2">
    <source>
        <dbReference type="Proteomes" id="UP000315750"/>
    </source>
</evidence>
<dbReference type="Proteomes" id="UP000315750">
    <property type="component" value="Chromosome"/>
</dbReference>
<dbReference type="Gene3D" id="3.40.50.450">
    <property type="match status" value="1"/>
</dbReference>
<proteinExistence type="predicted"/>
<dbReference type="AlphaFoldDB" id="A0A518AVT9"/>
<protein>
    <recommendedName>
        <fullName evidence="3">Nucleoside 2-deoxyribosyltransferase</fullName>
    </recommendedName>
</protein>
<dbReference type="OrthoDB" id="9815193at2"/>
<organism evidence="1 2">
    <name type="scientific">Aeoliella mucimassa</name>
    <dbReference type="NCBI Taxonomy" id="2527972"/>
    <lineage>
        <taxon>Bacteria</taxon>
        <taxon>Pseudomonadati</taxon>
        <taxon>Planctomycetota</taxon>
        <taxon>Planctomycetia</taxon>
        <taxon>Pirellulales</taxon>
        <taxon>Lacipirellulaceae</taxon>
        <taxon>Aeoliella</taxon>
    </lineage>
</organism>
<keyword evidence="2" id="KW-1185">Reference proteome</keyword>
<accession>A0A518AVT9</accession>
<evidence type="ECO:0000313" key="1">
    <source>
        <dbReference type="EMBL" id="QDU58822.1"/>
    </source>
</evidence>
<gene>
    <name evidence="1" type="ORF">Pan181_50620</name>
</gene>
<reference evidence="1 2" key="1">
    <citation type="submission" date="2019-02" db="EMBL/GenBank/DDBJ databases">
        <title>Deep-cultivation of Planctomycetes and their phenomic and genomic characterization uncovers novel biology.</title>
        <authorList>
            <person name="Wiegand S."/>
            <person name="Jogler M."/>
            <person name="Boedeker C."/>
            <person name="Pinto D."/>
            <person name="Vollmers J."/>
            <person name="Rivas-Marin E."/>
            <person name="Kohn T."/>
            <person name="Peeters S.H."/>
            <person name="Heuer A."/>
            <person name="Rast P."/>
            <person name="Oberbeckmann S."/>
            <person name="Bunk B."/>
            <person name="Jeske O."/>
            <person name="Meyerdierks A."/>
            <person name="Storesund J.E."/>
            <person name="Kallscheuer N."/>
            <person name="Luecker S."/>
            <person name="Lage O.M."/>
            <person name="Pohl T."/>
            <person name="Merkel B.J."/>
            <person name="Hornburger P."/>
            <person name="Mueller R.-W."/>
            <person name="Bruemmer F."/>
            <person name="Labrenz M."/>
            <person name="Spormann A.M."/>
            <person name="Op den Camp H."/>
            <person name="Overmann J."/>
            <person name="Amann R."/>
            <person name="Jetten M.S.M."/>
            <person name="Mascher T."/>
            <person name="Medema M.H."/>
            <person name="Devos D.P."/>
            <person name="Kaster A.-K."/>
            <person name="Ovreas L."/>
            <person name="Rohde M."/>
            <person name="Galperin M.Y."/>
            <person name="Jogler C."/>
        </authorList>
    </citation>
    <scope>NUCLEOTIDE SEQUENCE [LARGE SCALE GENOMIC DNA]</scope>
    <source>
        <strain evidence="1 2">Pan181</strain>
    </source>
</reference>
<dbReference type="EMBL" id="CP036278">
    <property type="protein sequence ID" value="QDU58822.1"/>
    <property type="molecule type" value="Genomic_DNA"/>
</dbReference>
<dbReference type="Gene3D" id="2.60.120.560">
    <property type="entry name" value="Exo-inulinase, domain 1"/>
    <property type="match status" value="1"/>
</dbReference>
<dbReference type="KEGG" id="amuc:Pan181_50620"/>
<dbReference type="SUPFAM" id="SSF52309">
    <property type="entry name" value="N-(deoxy)ribosyltransferase-like"/>
    <property type="match status" value="1"/>
</dbReference>